<evidence type="ECO:0000256" key="3">
    <source>
        <dbReference type="ARBA" id="ARBA00023157"/>
    </source>
</evidence>
<reference evidence="7 8" key="1">
    <citation type="submission" date="2022-12" db="EMBL/GenBank/DDBJ databases">
        <title>Chitinophagaceae gen. sp. nov., a new member of the family Chitinophagaceae, isolated from soil in a chemical factory.</title>
        <authorList>
            <person name="Ke Z."/>
        </authorList>
    </citation>
    <scope>NUCLEOTIDE SEQUENCE [LARGE SCALE GENOMIC DNA]</scope>
    <source>
        <strain evidence="7 8">LY-5</strain>
    </source>
</reference>
<dbReference type="InterPro" id="IPR013766">
    <property type="entry name" value="Thioredoxin_domain"/>
</dbReference>
<dbReference type="InterPro" id="IPR050553">
    <property type="entry name" value="Thioredoxin_ResA/DsbE_sf"/>
</dbReference>
<sequence length="436" mass="50001">MSNYLLKTLLVVSRAGKSRKYLHFVLLFLIITQVFISTKVLAQSEPVQSISNGLTIGNKIPDELWNLPLQVINHPQGKETITIAEYKDKLIILDFWATWCGTCIGALPRLHQLEKELHDNVVILPITDQDPEKVESFLKRNRLLSPLNLMTVVQDSIFKSHFPYTMLPHEVWINKSGEVQAITHSSDVTKENITIALKGTESSIVQKSDNLTYDRTQPLLINNNGAVQNYFLNRNIITPYIDGIPSHNTLPEANNMDSTIRISATNASIRRMYSLAFRELRTMPVNRTIMEFQDSISILEKRFLKDMYCYEMIAPVSNMKFIHRKVQIDLNYFFGINGRMEKRKSKCYVIRKVGKPNIISSLPENSQQFLSAWVNNINKNIEQRPFINDFSDEKIAIPKLPPVIDDIVAINSTLKPYGIAIKEETRTLDFFVISEL</sequence>
<dbReference type="PANTHER" id="PTHR42852">
    <property type="entry name" value="THIOL:DISULFIDE INTERCHANGE PROTEIN DSBE"/>
    <property type="match status" value="1"/>
</dbReference>
<evidence type="ECO:0000256" key="1">
    <source>
        <dbReference type="ARBA" id="ARBA00004196"/>
    </source>
</evidence>
<dbReference type="InterPro" id="IPR000866">
    <property type="entry name" value="AhpC/TSA"/>
</dbReference>
<evidence type="ECO:0000313" key="8">
    <source>
        <dbReference type="Proteomes" id="UP001210231"/>
    </source>
</evidence>
<dbReference type="PANTHER" id="PTHR42852:SF6">
    <property type="entry name" value="THIOL:DISULFIDE INTERCHANGE PROTEIN DSBE"/>
    <property type="match status" value="1"/>
</dbReference>
<comment type="subcellular location">
    <subcellularLocation>
        <location evidence="1">Cell envelope</location>
    </subcellularLocation>
</comment>
<keyword evidence="8" id="KW-1185">Reference proteome</keyword>
<dbReference type="Pfam" id="PF00578">
    <property type="entry name" value="AhpC-TSA"/>
    <property type="match status" value="1"/>
</dbReference>
<dbReference type="PROSITE" id="PS51352">
    <property type="entry name" value="THIOREDOXIN_2"/>
    <property type="match status" value="1"/>
</dbReference>
<dbReference type="Proteomes" id="UP001210231">
    <property type="component" value="Unassembled WGS sequence"/>
</dbReference>
<protein>
    <submittedName>
        <fullName evidence="7">TlpA disulfide reductase family protein</fullName>
    </submittedName>
</protein>
<feature type="transmembrane region" description="Helical" evidence="5">
    <location>
        <begin position="21"/>
        <end position="42"/>
    </location>
</feature>
<evidence type="ECO:0000256" key="5">
    <source>
        <dbReference type="SAM" id="Phobius"/>
    </source>
</evidence>
<evidence type="ECO:0000259" key="6">
    <source>
        <dbReference type="PROSITE" id="PS51352"/>
    </source>
</evidence>
<dbReference type="SUPFAM" id="SSF52833">
    <property type="entry name" value="Thioredoxin-like"/>
    <property type="match status" value="1"/>
</dbReference>
<evidence type="ECO:0000313" key="7">
    <source>
        <dbReference type="EMBL" id="MDA3615946.1"/>
    </source>
</evidence>
<dbReference type="CDD" id="cd02966">
    <property type="entry name" value="TlpA_like_family"/>
    <property type="match status" value="1"/>
</dbReference>
<evidence type="ECO:0000256" key="2">
    <source>
        <dbReference type="ARBA" id="ARBA00022748"/>
    </source>
</evidence>
<proteinExistence type="predicted"/>
<organism evidence="7 8">
    <name type="scientific">Polluticaenibacter yanchengensis</name>
    <dbReference type="NCBI Taxonomy" id="3014562"/>
    <lineage>
        <taxon>Bacteria</taxon>
        <taxon>Pseudomonadati</taxon>
        <taxon>Bacteroidota</taxon>
        <taxon>Chitinophagia</taxon>
        <taxon>Chitinophagales</taxon>
        <taxon>Chitinophagaceae</taxon>
        <taxon>Polluticaenibacter</taxon>
    </lineage>
</organism>
<dbReference type="RefSeq" id="WP_407032274.1">
    <property type="nucleotide sequence ID" value="NZ_JAQGEF010000019.1"/>
</dbReference>
<keyword evidence="5" id="KW-1133">Transmembrane helix</keyword>
<keyword evidence="5" id="KW-0812">Transmembrane</keyword>
<accession>A0ABT4UM73</accession>
<keyword evidence="2" id="KW-0201">Cytochrome c-type biogenesis</keyword>
<gene>
    <name evidence="7" type="ORF">O3P16_14120</name>
</gene>
<keyword evidence="4" id="KW-0676">Redox-active center</keyword>
<dbReference type="InterPro" id="IPR036249">
    <property type="entry name" value="Thioredoxin-like_sf"/>
</dbReference>
<dbReference type="EMBL" id="JAQGEF010000019">
    <property type="protein sequence ID" value="MDA3615946.1"/>
    <property type="molecule type" value="Genomic_DNA"/>
</dbReference>
<dbReference type="Gene3D" id="3.40.30.10">
    <property type="entry name" value="Glutaredoxin"/>
    <property type="match status" value="1"/>
</dbReference>
<evidence type="ECO:0000256" key="4">
    <source>
        <dbReference type="ARBA" id="ARBA00023284"/>
    </source>
</evidence>
<keyword evidence="3" id="KW-1015">Disulfide bond</keyword>
<feature type="domain" description="Thioredoxin" evidence="6">
    <location>
        <begin position="41"/>
        <end position="202"/>
    </location>
</feature>
<keyword evidence="5" id="KW-0472">Membrane</keyword>
<comment type="caution">
    <text evidence="7">The sequence shown here is derived from an EMBL/GenBank/DDBJ whole genome shotgun (WGS) entry which is preliminary data.</text>
</comment>
<name>A0ABT4UM73_9BACT</name>